<evidence type="ECO:0000313" key="3">
    <source>
        <dbReference type="Proteomes" id="UP001140453"/>
    </source>
</evidence>
<gene>
    <name evidence="2" type="ORF">N0V93_006006</name>
</gene>
<dbReference type="PANTHER" id="PTHR34598">
    <property type="entry name" value="BLL6449 PROTEIN"/>
    <property type="match status" value="1"/>
</dbReference>
<comment type="caution">
    <text evidence="2">The sequence shown here is derived from an EMBL/GenBank/DDBJ whole genome shotgun (WGS) entry which is preliminary data.</text>
</comment>
<name>A0A9W9CU41_9PEZI</name>
<evidence type="ECO:0000256" key="1">
    <source>
        <dbReference type="ARBA" id="ARBA00023604"/>
    </source>
</evidence>
<dbReference type="PANTHER" id="PTHR34598:SF3">
    <property type="entry name" value="OXIDOREDUCTASE AN1597"/>
    <property type="match status" value="1"/>
</dbReference>
<dbReference type="EMBL" id="JAPEVB010000004">
    <property type="protein sequence ID" value="KAJ4388548.1"/>
    <property type="molecule type" value="Genomic_DNA"/>
</dbReference>
<accession>A0A9W9CU41</accession>
<dbReference type="InterPro" id="IPR044053">
    <property type="entry name" value="AsaB-like"/>
</dbReference>
<keyword evidence="3" id="KW-1185">Reference proteome</keyword>
<dbReference type="AlphaFoldDB" id="A0A9W9CU41"/>
<dbReference type="OrthoDB" id="412788at2759"/>
<dbReference type="GO" id="GO:0016491">
    <property type="term" value="F:oxidoreductase activity"/>
    <property type="evidence" value="ECO:0007669"/>
    <property type="project" value="InterPro"/>
</dbReference>
<organism evidence="2 3">
    <name type="scientific">Gnomoniopsis smithogilvyi</name>
    <dbReference type="NCBI Taxonomy" id="1191159"/>
    <lineage>
        <taxon>Eukaryota</taxon>
        <taxon>Fungi</taxon>
        <taxon>Dikarya</taxon>
        <taxon>Ascomycota</taxon>
        <taxon>Pezizomycotina</taxon>
        <taxon>Sordariomycetes</taxon>
        <taxon>Sordariomycetidae</taxon>
        <taxon>Diaporthales</taxon>
        <taxon>Gnomoniaceae</taxon>
        <taxon>Gnomoniopsis</taxon>
    </lineage>
</organism>
<reference evidence="2" key="1">
    <citation type="submission" date="2022-10" db="EMBL/GenBank/DDBJ databases">
        <title>Tapping the CABI collections for fungal endophytes: first genome assemblies for Collariella, Neodidymelliopsis, Ascochyta clinopodiicola, Didymella pomorum, Didymosphaeria variabile, Neocosmospora piperis and Neocucurbitaria cava.</title>
        <authorList>
            <person name="Hill R."/>
        </authorList>
    </citation>
    <scope>NUCLEOTIDE SEQUENCE</scope>
    <source>
        <strain evidence="2">IMI 355082</strain>
    </source>
</reference>
<dbReference type="Proteomes" id="UP001140453">
    <property type="component" value="Unassembled WGS sequence"/>
</dbReference>
<protein>
    <recommendedName>
        <fullName evidence="4">Methyltransferase</fullName>
    </recommendedName>
</protein>
<proteinExistence type="inferred from homology"/>
<dbReference type="NCBIfam" id="NF041278">
    <property type="entry name" value="CmcJ_NvfI_EfuI"/>
    <property type="match status" value="1"/>
</dbReference>
<evidence type="ECO:0000313" key="2">
    <source>
        <dbReference type="EMBL" id="KAJ4388548.1"/>
    </source>
</evidence>
<sequence>MTQVQPEDVECSLRYLKPLDIYKHIRPYGIGYKADEKFPTNNLVFQDGPKETIRDVRAFPPGHFWLDRQGFSVLKHDFKADQAEESSIEKPGGYLDELRETIHEELARQGLKAEEIKILNWVHRTARETDSFNHPITGNHIKGLAPDVYIHNDCDFAGAEKRIRATFGDKTDEILASKRVLIMGLWKPINHPVEDCNLTICDGTTVDHDICIHGDFYIHPEYTAHTLFPGPSEKQQWYYVSNQDVDELLFFKLHDTDETCKARFTPHGAFWRKDPAECKVPRESIEVRAIIVLDKRV</sequence>
<evidence type="ECO:0008006" key="4">
    <source>
        <dbReference type="Google" id="ProtNLM"/>
    </source>
</evidence>
<comment type="similarity">
    <text evidence="1">Belongs to the asaB hydroxylase/desaturase family.</text>
</comment>